<feature type="compositionally biased region" description="Polar residues" evidence="1">
    <location>
        <begin position="90"/>
        <end position="107"/>
    </location>
</feature>
<evidence type="ECO:0000313" key="2">
    <source>
        <dbReference type="EMBL" id="KAF4632907.1"/>
    </source>
</evidence>
<sequence length="149" mass="16557">MPTSLHESSRARIARYRRRLPVPVLSRFHGNNLNRRSDFVRLAQRLEPASRFPWASIPVGLALAAMQPPPACRRRSRPQMEAQDLDSVDLTLQRSQRGPKHQASSLPYKTRNSLQLTSCPSSPIFACISVNIVAASEFVTAKVSQAPVG</sequence>
<feature type="region of interest" description="Disordered" evidence="1">
    <location>
        <begin position="70"/>
        <end position="107"/>
    </location>
</feature>
<proteinExistence type="predicted"/>
<protein>
    <submittedName>
        <fullName evidence="2">Uncharacterized protein</fullName>
    </submittedName>
</protein>
<name>A0A8H4W400_9HELO</name>
<evidence type="ECO:0000256" key="1">
    <source>
        <dbReference type="SAM" id="MobiDB-lite"/>
    </source>
</evidence>
<dbReference type="Proteomes" id="UP000566819">
    <property type="component" value="Unassembled WGS sequence"/>
</dbReference>
<accession>A0A8H4W400</accession>
<organism evidence="2 3">
    <name type="scientific">Cudoniella acicularis</name>
    <dbReference type="NCBI Taxonomy" id="354080"/>
    <lineage>
        <taxon>Eukaryota</taxon>
        <taxon>Fungi</taxon>
        <taxon>Dikarya</taxon>
        <taxon>Ascomycota</taxon>
        <taxon>Pezizomycotina</taxon>
        <taxon>Leotiomycetes</taxon>
        <taxon>Helotiales</taxon>
        <taxon>Tricladiaceae</taxon>
        <taxon>Cudoniella</taxon>
    </lineage>
</organism>
<dbReference type="AlphaFoldDB" id="A0A8H4W400"/>
<comment type="caution">
    <text evidence="2">The sequence shown here is derived from an EMBL/GenBank/DDBJ whole genome shotgun (WGS) entry which is preliminary data.</text>
</comment>
<gene>
    <name evidence="2" type="ORF">G7Y89_g5217</name>
</gene>
<evidence type="ECO:0000313" key="3">
    <source>
        <dbReference type="Proteomes" id="UP000566819"/>
    </source>
</evidence>
<keyword evidence="3" id="KW-1185">Reference proteome</keyword>
<dbReference type="EMBL" id="JAAMPI010000307">
    <property type="protein sequence ID" value="KAF4632907.1"/>
    <property type="molecule type" value="Genomic_DNA"/>
</dbReference>
<reference evidence="2 3" key="1">
    <citation type="submission" date="2020-03" db="EMBL/GenBank/DDBJ databases">
        <title>Draft Genome Sequence of Cudoniella acicularis.</title>
        <authorList>
            <person name="Buettner E."/>
            <person name="Kellner H."/>
        </authorList>
    </citation>
    <scope>NUCLEOTIDE SEQUENCE [LARGE SCALE GENOMIC DNA]</scope>
    <source>
        <strain evidence="2 3">DSM 108380</strain>
    </source>
</reference>